<dbReference type="PANTHER" id="PTHR39179">
    <property type="entry name" value="SPORE COAT PROTEIN I"/>
    <property type="match status" value="1"/>
</dbReference>
<accession>A0A1S8L4Q0</accession>
<dbReference type="InterPro" id="IPR014255">
    <property type="entry name" value="Spore_coat_CotS"/>
</dbReference>
<proteinExistence type="predicted"/>
<dbReference type="InterPro" id="IPR011009">
    <property type="entry name" value="Kinase-like_dom_sf"/>
</dbReference>
<reference evidence="1 2" key="1">
    <citation type="submission" date="2022-04" db="EMBL/GenBank/DDBJ databases">
        <title>Genome sequence of C. roseum typestrain.</title>
        <authorList>
            <person name="Poehlein A."/>
            <person name="Schoch T."/>
            <person name="Duerre P."/>
            <person name="Daniel R."/>
        </authorList>
    </citation>
    <scope>NUCLEOTIDE SEQUENCE [LARGE SCALE GENOMIC DNA]</scope>
    <source>
        <strain evidence="1 2">DSM 7320</strain>
    </source>
</reference>
<evidence type="ECO:0000313" key="2">
    <source>
        <dbReference type="Proteomes" id="UP000190951"/>
    </source>
</evidence>
<keyword evidence="1" id="KW-0167">Capsid protein</keyword>
<evidence type="ECO:0000313" key="1">
    <source>
        <dbReference type="EMBL" id="URZ11719.1"/>
    </source>
</evidence>
<sequence>MSETENLVIEIKDRELKMIKRILSNYDLKLVHIKKIRSIYKIKTETNTVCLKKISHEFKKVENGNYLVRELEKNEFHNLARYIATKEGKLIVSYKNLAFYLMEWVDGEECNLNDINEAVKAAKLLAKFHLATQKIDLHKIKLKKSNSKNWVNSFTKSIHDMEEFKKIIEGKKIKNKFDFMYEDLIDTYYDRGLFSIKILNESSYFNIMKNFNFKKTVCHNSFYYQNIIKNKDMYYIIDLNSIIIDLPITDLGKMIRRLMSKNEYMWDFEKAKTIIEGYNSVNKLSKDDIEIMLALIVFPHKFWKLGNKRYVKHKNWSENKYINRLDKIVSNNKYENNFIENYINYTVDYQ</sequence>
<dbReference type="SUPFAM" id="SSF56112">
    <property type="entry name" value="Protein kinase-like (PK-like)"/>
    <property type="match status" value="1"/>
</dbReference>
<dbReference type="GO" id="GO:0042601">
    <property type="term" value="C:endospore-forming forespore"/>
    <property type="evidence" value="ECO:0007669"/>
    <property type="project" value="TreeGrafter"/>
</dbReference>
<dbReference type="RefSeq" id="WP_077834013.1">
    <property type="nucleotide sequence ID" value="NZ_CP096983.1"/>
</dbReference>
<gene>
    <name evidence="1" type="primary">cotI_2</name>
    <name evidence="1" type="ORF">CROST_024360</name>
</gene>
<dbReference type="Proteomes" id="UP000190951">
    <property type="component" value="Chromosome"/>
</dbReference>
<protein>
    <submittedName>
        <fullName evidence="1">Spore coat protein I</fullName>
    </submittedName>
</protein>
<dbReference type="EMBL" id="CP096983">
    <property type="protein sequence ID" value="URZ11719.1"/>
    <property type="molecule type" value="Genomic_DNA"/>
</dbReference>
<dbReference type="InterPro" id="IPR047175">
    <property type="entry name" value="CotS-like"/>
</dbReference>
<dbReference type="Gene3D" id="3.90.1200.10">
    <property type="match status" value="1"/>
</dbReference>
<keyword evidence="2" id="KW-1185">Reference proteome</keyword>
<organism evidence="1 2">
    <name type="scientific">Clostridium felsineum</name>
    <dbReference type="NCBI Taxonomy" id="36839"/>
    <lineage>
        <taxon>Bacteria</taxon>
        <taxon>Bacillati</taxon>
        <taxon>Bacillota</taxon>
        <taxon>Clostridia</taxon>
        <taxon>Eubacteriales</taxon>
        <taxon>Clostridiaceae</taxon>
        <taxon>Clostridium</taxon>
    </lineage>
</organism>
<dbReference type="NCBIfam" id="TIGR02906">
    <property type="entry name" value="spore_CotS"/>
    <property type="match status" value="1"/>
</dbReference>
<dbReference type="Gene3D" id="3.30.200.20">
    <property type="entry name" value="Phosphorylase Kinase, domain 1"/>
    <property type="match status" value="1"/>
</dbReference>
<dbReference type="PANTHER" id="PTHR39179:SF1">
    <property type="entry name" value="SPORE COAT PROTEIN I"/>
    <property type="match status" value="1"/>
</dbReference>
<dbReference type="STRING" id="84029.CROST_25490"/>
<keyword evidence="1" id="KW-0946">Virion</keyword>
<dbReference type="AlphaFoldDB" id="A0A1S8L4Q0"/>
<name>A0A1S8L4Q0_9CLOT</name>
<dbReference type="KEGG" id="crw:CROST_024360"/>